<dbReference type="EMBL" id="LR796710">
    <property type="protein sequence ID" value="CAB4160530.1"/>
    <property type="molecule type" value="Genomic_DNA"/>
</dbReference>
<evidence type="ECO:0000313" key="2">
    <source>
        <dbReference type="EMBL" id="CAB4160530.1"/>
    </source>
</evidence>
<sequence length="30" mass="3782">EERMTKDEIDLAREAMNLVFWLGLWWIIFR</sequence>
<feature type="non-terminal residue" evidence="2">
    <location>
        <position position="1"/>
    </location>
</feature>
<reference evidence="2" key="1">
    <citation type="submission" date="2020-04" db="EMBL/GenBank/DDBJ databases">
        <authorList>
            <person name="Chiriac C."/>
            <person name="Salcher M."/>
            <person name="Ghai R."/>
            <person name="Kavagutti S V."/>
        </authorList>
    </citation>
    <scope>NUCLEOTIDE SEQUENCE</scope>
</reference>
<keyword evidence="1" id="KW-0472">Membrane</keyword>
<evidence type="ECO:0000256" key="1">
    <source>
        <dbReference type="SAM" id="Phobius"/>
    </source>
</evidence>
<gene>
    <name evidence="2" type="ORF">UFOVP774_1</name>
</gene>
<feature type="transmembrane region" description="Helical" evidence="1">
    <location>
        <begin position="12"/>
        <end position="29"/>
    </location>
</feature>
<keyword evidence="1" id="KW-1133">Transmembrane helix</keyword>
<accession>A0A6J5NL07</accession>
<proteinExistence type="predicted"/>
<keyword evidence="1" id="KW-0812">Transmembrane</keyword>
<organism evidence="2">
    <name type="scientific">uncultured Caudovirales phage</name>
    <dbReference type="NCBI Taxonomy" id="2100421"/>
    <lineage>
        <taxon>Viruses</taxon>
        <taxon>Duplodnaviria</taxon>
        <taxon>Heunggongvirae</taxon>
        <taxon>Uroviricota</taxon>
        <taxon>Caudoviricetes</taxon>
        <taxon>Peduoviridae</taxon>
        <taxon>Maltschvirus</taxon>
        <taxon>Maltschvirus maltsch</taxon>
    </lineage>
</organism>
<protein>
    <submittedName>
        <fullName evidence="2">Uncharacterized protein</fullName>
    </submittedName>
</protein>
<name>A0A6J5NL07_9CAUD</name>